<keyword evidence="3" id="KW-1185">Reference proteome</keyword>
<gene>
    <name evidence="2" type="ORF">Vbra_789</name>
</gene>
<organism evidence="2 3">
    <name type="scientific">Vitrella brassicaformis (strain CCMP3155)</name>
    <dbReference type="NCBI Taxonomy" id="1169540"/>
    <lineage>
        <taxon>Eukaryota</taxon>
        <taxon>Sar</taxon>
        <taxon>Alveolata</taxon>
        <taxon>Colpodellida</taxon>
        <taxon>Vitrellaceae</taxon>
        <taxon>Vitrella</taxon>
    </lineage>
</organism>
<sequence length="238" mass="26081">MDVDDEYPRIAFPDGTSEATKTLTREIVAGTFTQHSVTAMLHQGADPKVIVDVAFEHETLDNRSLAVEAAVGYGMWGVLTALLMGEPVLKNRQLLHCLHRSEALTDKAKLGLAKALLAREPSLTAEEDKDGKTPLDKFTASPLRDAASQRELLRLLDRNGMRPEREEDMNMNDGRGLGFGRKHKESRPLRGRDDAADDNDDMNDGRGLGMGRSCKTPSPPPPQVCGPASTESTCRDCR</sequence>
<name>A0A0G4FQF2_VITBC</name>
<dbReference type="InParanoid" id="A0A0G4FQF2"/>
<protein>
    <submittedName>
        <fullName evidence="2">Uncharacterized protein</fullName>
    </submittedName>
</protein>
<proteinExistence type="predicted"/>
<dbReference type="Proteomes" id="UP000041254">
    <property type="component" value="Unassembled WGS sequence"/>
</dbReference>
<accession>A0A0G4FQF2</accession>
<dbReference type="VEuPathDB" id="CryptoDB:Vbra_789"/>
<feature type="region of interest" description="Disordered" evidence="1">
    <location>
        <begin position="123"/>
        <end position="238"/>
    </location>
</feature>
<evidence type="ECO:0000313" key="3">
    <source>
        <dbReference type="Proteomes" id="UP000041254"/>
    </source>
</evidence>
<feature type="compositionally biased region" description="Basic and acidic residues" evidence="1">
    <location>
        <begin position="147"/>
        <end position="165"/>
    </location>
</feature>
<reference evidence="2 3" key="1">
    <citation type="submission" date="2014-11" db="EMBL/GenBank/DDBJ databases">
        <authorList>
            <person name="Zhu J."/>
            <person name="Qi W."/>
            <person name="Song R."/>
        </authorList>
    </citation>
    <scope>NUCLEOTIDE SEQUENCE [LARGE SCALE GENOMIC DNA]</scope>
</reference>
<dbReference type="EMBL" id="CDMY01000477">
    <property type="protein sequence ID" value="CEM16507.1"/>
    <property type="molecule type" value="Genomic_DNA"/>
</dbReference>
<evidence type="ECO:0000256" key="1">
    <source>
        <dbReference type="SAM" id="MobiDB-lite"/>
    </source>
</evidence>
<dbReference type="AlphaFoldDB" id="A0A0G4FQF2"/>
<evidence type="ECO:0000313" key="2">
    <source>
        <dbReference type="EMBL" id="CEM16507.1"/>
    </source>
</evidence>